<dbReference type="InterPro" id="IPR028987">
    <property type="entry name" value="ATP_synth_B-like_membr_sf"/>
</dbReference>
<sequence length="165" mass="18730">MSLITPDFGLFFWMTVVFIIVFTILKKKGFPVITAMVNERKAFIDASLQKAHEANEKLANIKKEGESILQEAREKQARILREAAETRDKIVEEAQLKAREEAHRIIEEARLQIANEKQNAIKDVKGQVASISVQIAEKILHNKLSDSDCQMDLIDSILKDVSVQK</sequence>
<comment type="function">
    <text evidence="11 15">F(1)F(0) ATP synthase produces ATP from ADP in the presence of a proton or sodium gradient. F-type ATPases consist of two structural domains, F(1) containing the extramembraneous catalytic core and F(0) containing the membrane proton channel, linked together by a central stalk and a peripheral stalk. During catalysis, ATP synthesis in the catalytic domain of F(1) is coupled via a rotary mechanism of the central stalk subunits to proton translocation.</text>
</comment>
<dbReference type="InterPro" id="IPR050059">
    <property type="entry name" value="ATP_synthase_B_chain"/>
</dbReference>
<dbReference type="HAMAP" id="MF_01398">
    <property type="entry name" value="ATP_synth_b_bprime"/>
    <property type="match status" value="1"/>
</dbReference>
<evidence type="ECO:0000256" key="1">
    <source>
        <dbReference type="ARBA" id="ARBA00005513"/>
    </source>
</evidence>
<evidence type="ECO:0000256" key="17">
    <source>
        <dbReference type="SAM" id="Coils"/>
    </source>
</evidence>
<keyword evidence="5 15" id="KW-0812">Transmembrane</keyword>
<comment type="function">
    <text evidence="12">Component of the F(0) channel, it forms part of the peripheral stalk, linking F(1) to F(0). The b'-subunit is a diverged and duplicated form of b found in plants and photosynthetic bacteria.</text>
</comment>
<evidence type="ECO:0000256" key="6">
    <source>
        <dbReference type="ARBA" id="ARBA00022781"/>
    </source>
</evidence>
<accession>A0ABS6YAB2</accession>
<keyword evidence="4 15" id="KW-0138">CF(0)</keyword>
<dbReference type="Gene3D" id="1.20.5.620">
    <property type="entry name" value="F1F0 ATP synthase subunit B, membrane domain"/>
    <property type="match status" value="1"/>
</dbReference>
<comment type="similarity">
    <text evidence="1 15 16">Belongs to the ATPase B chain family.</text>
</comment>
<dbReference type="RefSeq" id="WP_018361367.1">
    <property type="nucleotide sequence ID" value="NZ_CAJZHJ010000012.1"/>
</dbReference>
<comment type="subunit">
    <text evidence="15">F-type ATPases have 2 components, F(1) - the catalytic core - and F(0) - the membrane proton channel. F(1) has five subunits: alpha(3), beta(3), gamma(1), delta(1), epsilon(1). F(0) has three main subunits: a(1), b(2) and c(10-14). The alpha and beta chains form an alternating ring which encloses part of the gamma chain. F(1) is attached to F(0) by a central stalk formed by the gamma and epsilon chains, while a peripheral stalk is formed by the delta and b chains.</text>
</comment>
<dbReference type="CDD" id="cd06503">
    <property type="entry name" value="ATP-synt_Fo_b"/>
    <property type="match status" value="1"/>
</dbReference>
<dbReference type="InterPro" id="IPR005864">
    <property type="entry name" value="ATP_synth_F0_bsu_bac"/>
</dbReference>
<organism evidence="18 19">
    <name type="scientific">Hoylesella nanceiensis</name>
    <dbReference type="NCBI Taxonomy" id="425941"/>
    <lineage>
        <taxon>Bacteria</taxon>
        <taxon>Pseudomonadati</taxon>
        <taxon>Bacteroidota</taxon>
        <taxon>Bacteroidia</taxon>
        <taxon>Bacteroidales</taxon>
        <taxon>Prevotellaceae</taxon>
        <taxon>Hoylesella</taxon>
    </lineage>
</organism>
<evidence type="ECO:0000256" key="15">
    <source>
        <dbReference type="HAMAP-Rule" id="MF_01398"/>
    </source>
</evidence>
<evidence type="ECO:0000313" key="18">
    <source>
        <dbReference type="EMBL" id="MBW4768187.1"/>
    </source>
</evidence>
<evidence type="ECO:0000256" key="10">
    <source>
        <dbReference type="ARBA" id="ARBA00023310"/>
    </source>
</evidence>
<evidence type="ECO:0000256" key="2">
    <source>
        <dbReference type="ARBA" id="ARBA00022448"/>
    </source>
</evidence>
<keyword evidence="17" id="KW-0175">Coiled coil</keyword>
<dbReference type="Pfam" id="PF00430">
    <property type="entry name" value="ATP-synt_B"/>
    <property type="match status" value="1"/>
</dbReference>
<feature type="transmembrane region" description="Helical" evidence="15">
    <location>
        <begin position="6"/>
        <end position="25"/>
    </location>
</feature>
<feature type="coiled-coil region" evidence="17">
    <location>
        <begin position="44"/>
        <end position="119"/>
    </location>
</feature>
<evidence type="ECO:0000256" key="16">
    <source>
        <dbReference type="RuleBase" id="RU003848"/>
    </source>
</evidence>
<dbReference type="SUPFAM" id="SSF81573">
    <property type="entry name" value="F1F0 ATP synthase subunit B, membrane domain"/>
    <property type="match status" value="1"/>
</dbReference>
<dbReference type="PANTHER" id="PTHR33445:SF1">
    <property type="entry name" value="ATP SYNTHASE SUBUNIT B"/>
    <property type="match status" value="1"/>
</dbReference>
<dbReference type="Proteomes" id="UP000788426">
    <property type="component" value="Unassembled WGS sequence"/>
</dbReference>
<dbReference type="GeneID" id="93181433"/>
<dbReference type="EMBL" id="JAHXCT010000001">
    <property type="protein sequence ID" value="MBW4768187.1"/>
    <property type="molecule type" value="Genomic_DNA"/>
</dbReference>
<reference evidence="18 19" key="1">
    <citation type="submission" date="2021-07" db="EMBL/GenBank/DDBJ databases">
        <title>Genomic diversity and antimicrobial resistance of Prevotella spp. isolated from chronic lung disease airways.</title>
        <authorList>
            <person name="Webb K.A."/>
            <person name="Olagoke O.S."/>
            <person name="Baird T."/>
            <person name="Neill J."/>
            <person name="Pham A."/>
            <person name="Wells T.J."/>
            <person name="Ramsay K.A."/>
            <person name="Bell S.C."/>
            <person name="Sarovich D.S."/>
            <person name="Price E.P."/>
        </authorList>
    </citation>
    <scope>NUCLEOTIDE SEQUENCE [LARGE SCALE GENOMIC DNA]</scope>
    <source>
        <strain evidence="18 19">SCHI0011.S.12</strain>
    </source>
</reference>
<keyword evidence="7 15" id="KW-1133">Transmembrane helix</keyword>
<evidence type="ECO:0000256" key="3">
    <source>
        <dbReference type="ARBA" id="ARBA00022475"/>
    </source>
</evidence>
<dbReference type="PANTHER" id="PTHR33445">
    <property type="entry name" value="ATP SYNTHASE SUBUNIT B', CHLOROPLASTIC"/>
    <property type="match status" value="1"/>
</dbReference>
<gene>
    <name evidence="15 18" type="primary">atpF</name>
    <name evidence="18" type="ORF">KZO38_00175</name>
</gene>
<comment type="subunit">
    <text evidence="13">F-type ATPases have 2 components, F(1) - the catalytic core - and F(0) - the membrane proton channel. F(1) has five subunits: alpha(3), beta(3), gamma(1), delta(1), epsilon(1). F(0) has four main subunits: a(1), b(2) and c(10-14). The alpha and beta chains form an alternating ring which encloses part of the gamma chain. F(1) is attached to F(0) by a central stalk formed by the gamma and epsilon chains, while a peripheral stalk is formed by the delta and b chains.</text>
</comment>
<name>A0ABS6YAB2_9BACT</name>
<evidence type="ECO:0000256" key="13">
    <source>
        <dbReference type="ARBA" id="ARBA00026054"/>
    </source>
</evidence>
<evidence type="ECO:0000256" key="9">
    <source>
        <dbReference type="ARBA" id="ARBA00023136"/>
    </source>
</evidence>
<evidence type="ECO:0000256" key="14">
    <source>
        <dbReference type="ARBA" id="ARBA00037847"/>
    </source>
</evidence>
<comment type="caution">
    <text evidence="18">The sequence shown here is derived from an EMBL/GenBank/DDBJ whole genome shotgun (WGS) entry which is preliminary data.</text>
</comment>
<keyword evidence="8 15" id="KW-0406">Ion transport</keyword>
<evidence type="ECO:0000256" key="7">
    <source>
        <dbReference type="ARBA" id="ARBA00022989"/>
    </source>
</evidence>
<evidence type="ECO:0000256" key="4">
    <source>
        <dbReference type="ARBA" id="ARBA00022547"/>
    </source>
</evidence>
<evidence type="ECO:0000256" key="8">
    <source>
        <dbReference type="ARBA" id="ARBA00023065"/>
    </source>
</evidence>
<evidence type="ECO:0000256" key="12">
    <source>
        <dbReference type="ARBA" id="ARBA00025614"/>
    </source>
</evidence>
<keyword evidence="2 15" id="KW-0813">Transport</keyword>
<keyword evidence="6 15" id="KW-0375">Hydrogen ion transport</keyword>
<keyword evidence="10 15" id="KW-0066">ATP synthesis</keyword>
<evidence type="ECO:0000256" key="5">
    <source>
        <dbReference type="ARBA" id="ARBA00022692"/>
    </source>
</evidence>
<keyword evidence="19" id="KW-1185">Reference proteome</keyword>
<protein>
    <recommendedName>
        <fullName evidence="15">ATP synthase subunit b</fullName>
    </recommendedName>
    <alternativeName>
        <fullName evidence="15">ATP synthase F(0) sector subunit b</fullName>
    </alternativeName>
    <alternativeName>
        <fullName evidence="15">ATPase subunit I</fullName>
    </alternativeName>
    <alternativeName>
        <fullName evidence="15">F-type ATPase subunit b</fullName>
        <shortName evidence="15">F-ATPase subunit b</shortName>
    </alternativeName>
</protein>
<evidence type="ECO:0000313" key="19">
    <source>
        <dbReference type="Proteomes" id="UP000788426"/>
    </source>
</evidence>
<keyword evidence="9 15" id="KW-0472">Membrane</keyword>
<proteinExistence type="inferred from homology"/>
<dbReference type="InterPro" id="IPR002146">
    <property type="entry name" value="ATP_synth_b/b'su_bac/chlpt"/>
</dbReference>
<comment type="subcellular location">
    <subcellularLocation>
        <location evidence="15">Cell membrane</location>
        <topology evidence="15">Single-pass membrane protein</topology>
    </subcellularLocation>
    <subcellularLocation>
        <location evidence="14">Endomembrane system</location>
        <topology evidence="14">Single-pass membrane protein</topology>
    </subcellularLocation>
</comment>
<keyword evidence="3 15" id="KW-1003">Cell membrane</keyword>
<evidence type="ECO:0000256" key="11">
    <source>
        <dbReference type="ARBA" id="ARBA00025198"/>
    </source>
</evidence>
<dbReference type="NCBIfam" id="TIGR01144">
    <property type="entry name" value="ATP_synt_b"/>
    <property type="match status" value="1"/>
</dbReference>